<feature type="compositionally biased region" description="Acidic residues" evidence="3">
    <location>
        <begin position="150"/>
        <end position="160"/>
    </location>
</feature>
<feature type="compositionally biased region" description="Low complexity" evidence="3">
    <location>
        <begin position="119"/>
        <end position="129"/>
    </location>
</feature>
<dbReference type="AlphaFoldDB" id="A0A1I3C3X6"/>
<dbReference type="PANTHER" id="PTHR38340:SF1">
    <property type="entry name" value="S-LAYER PROTEIN"/>
    <property type="match status" value="1"/>
</dbReference>
<dbReference type="PRINTS" id="PR00313">
    <property type="entry name" value="CABNDNGRPT"/>
</dbReference>
<feature type="compositionally biased region" description="Basic and acidic residues" evidence="3">
    <location>
        <begin position="176"/>
        <end position="190"/>
    </location>
</feature>
<evidence type="ECO:0000256" key="1">
    <source>
        <dbReference type="ARBA" id="ARBA00004613"/>
    </source>
</evidence>
<dbReference type="SUPFAM" id="SSF51120">
    <property type="entry name" value="beta-Roll"/>
    <property type="match status" value="1"/>
</dbReference>
<keyword evidence="2" id="KW-0964">Secreted</keyword>
<protein>
    <submittedName>
        <fullName evidence="4">Hemolysin-type calcium-binding repeat-containing protein</fullName>
    </submittedName>
</protein>
<dbReference type="Gene3D" id="2.150.10.10">
    <property type="entry name" value="Serralysin-like metalloprotease, C-terminal"/>
    <property type="match status" value="3"/>
</dbReference>
<dbReference type="InterPro" id="IPR011049">
    <property type="entry name" value="Serralysin-like_metalloprot_C"/>
</dbReference>
<organism evidence="4 5">
    <name type="scientific">Albimonas pacifica</name>
    <dbReference type="NCBI Taxonomy" id="1114924"/>
    <lineage>
        <taxon>Bacteria</taxon>
        <taxon>Pseudomonadati</taxon>
        <taxon>Pseudomonadota</taxon>
        <taxon>Alphaproteobacteria</taxon>
        <taxon>Rhodobacterales</taxon>
        <taxon>Paracoccaceae</taxon>
        <taxon>Albimonas</taxon>
    </lineage>
</organism>
<keyword evidence="5" id="KW-1185">Reference proteome</keyword>
<evidence type="ECO:0000313" key="5">
    <source>
        <dbReference type="Proteomes" id="UP000199377"/>
    </source>
</evidence>
<feature type="compositionally biased region" description="Basic and acidic residues" evidence="3">
    <location>
        <begin position="138"/>
        <end position="149"/>
    </location>
</feature>
<evidence type="ECO:0000256" key="2">
    <source>
        <dbReference type="ARBA" id="ARBA00022525"/>
    </source>
</evidence>
<dbReference type="STRING" id="1114924.SAMN05216258_101562"/>
<gene>
    <name evidence="4" type="ORF">SAMN05216258_101562</name>
</gene>
<feature type="region of interest" description="Disordered" evidence="3">
    <location>
        <begin position="94"/>
        <end position="265"/>
    </location>
</feature>
<evidence type="ECO:0000313" key="4">
    <source>
        <dbReference type="EMBL" id="SFH69244.1"/>
    </source>
</evidence>
<dbReference type="PANTHER" id="PTHR38340">
    <property type="entry name" value="S-LAYER PROTEIN"/>
    <property type="match status" value="1"/>
</dbReference>
<reference evidence="4 5" key="1">
    <citation type="submission" date="2016-10" db="EMBL/GenBank/DDBJ databases">
        <authorList>
            <person name="de Groot N.N."/>
        </authorList>
    </citation>
    <scope>NUCLEOTIDE SEQUENCE [LARGE SCALE GENOMIC DNA]</scope>
    <source>
        <strain evidence="4 5">CGMCC 1.11030</strain>
    </source>
</reference>
<dbReference type="InterPro" id="IPR050557">
    <property type="entry name" value="RTX_toxin/Mannuronan_C5-epim"/>
</dbReference>
<dbReference type="Pfam" id="PF00353">
    <property type="entry name" value="HemolysinCabind"/>
    <property type="match status" value="3"/>
</dbReference>
<feature type="compositionally biased region" description="Acidic residues" evidence="3">
    <location>
        <begin position="226"/>
        <end position="236"/>
    </location>
</feature>
<name>A0A1I3C3X6_9RHOB</name>
<dbReference type="InterPro" id="IPR001343">
    <property type="entry name" value="Hemolysn_Ca-bd"/>
</dbReference>
<dbReference type="Proteomes" id="UP000199377">
    <property type="component" value="Unassembled WGS sequence"/>
</dbReference>
<feature type="compositionally biased region" description="Basic and acidic residues" evidence="3">
    <location>
        <begin position="94"/>
        <end position="118"/>
    </location>
</feature>
<dbReference type="EMBL" id="FOQH01000001">
    <property type="protein sequence ID" value="SFH69244.1"/>
    <property type="molecule type" value="Genomic_DNA"/>
</dbReference>
<evidence type="ECO:0000256" key="3">
    <source>
        <dbReference type="SAM" id="MobiDB-lite"/>
    </source>
</evidence>
<dbReference type="GO" id="GO:0005576">
    <property type="term" value="C:extracellular region"/>
    <property type="evidence" value="ECO:0007669"/>
    <property type="project" value="UniProtKB-SubCell"/>
</dbReference>
<dbReference type="GO" id="GO:0005509">
    <property type="term" value="F:calcium ion binding"/>
    <property type="evidence" value="ECO:0007669"/>
    <property type="project" value="InterPro"/>
</dbReference>
<dbReference type="PROSITE" id="PS00330">
    <property type="entry name" value="HEMOLYSIN_CALCIUM"/>
    <property type="match status" value="2"/>
</dbReference>
<accession>A0A1I3C3X6</accession>
<dbReference type="InterPro" id="IPR018511">
    <property type="entry name" value="Hemolysin-typ_Ca-bd_CS"/>
</dbReference>
<proteinExistence type="predicted"/>
<comment type="subcellular location">
    <subcellularLocation>
        <location evidence="1">Secreted</location>
    </subcellularLocation>
</comment>
<sequence length="358" mass="37257">MGMTVSRAKLSADRIDIRHADGTRETLKDGVYRLKEKRGEDVRRVATEDDVARLLEIGAGADFQIRLLADGSEWKLTPRMIAVSYPDGSEEAVKGEVYESRDAGGVETERAATGDDLARLQALGEGELAAGDEDDEDGPKPERGGRRDDEMEGDDDDDAFEAGGGDDRVRGGGGDDEIKGGAGKDRLRGDDGDDDLSGGDGDDRLSGDAGVDRLSGGAGRDRLDGGDDGDLLDGGADDDRLDGGKGADLLDGGEGDDRLKGGQDDDVLIGGAGDDRLWGQGGADVFVFAPGDGADRIHGFDVAEDVLDLTGFGFAAPFDLASIATAAGDGVRLTLDGTASVRLEDVSLENLAEVEILI</sequence>